<accession>A0ABX1BNJ8</accession>
<organism evidence="2 3">
    <name type="scientific">Nonomuraea composti</name>
    <dbReference type="NCBI Taxonomy" id="2720023"/>
    <lineage>
        <taxon>Bacteria</taxon>
        <taxon>Bacillati</taxon>
        <taxon>Actinomycetota</taxon>
        <taxon>Actinomycetes</taxon>
        <taxon>Streptosporangiales</taxon>
        <taxon>Streptosporangiaceae</taxon>
        <taxon>Nonomuraea</taxon>
    </lineage>
</organism>
<evidence type="ECO:0000256" key="1">
    <source>
        <dbReference type="SAM" id="MobiDB-lite"/>
    </source>
</evidence>
<evidence type="ECO:0000313" key="2">
    <source>
        <dbReference type="EMBL" id="NJP96723.1"/>
    </source>
</evidence>
<protein>
    <submittedName>
        <fullName evidence="2">BlaI/MecI/CopY family transcriptional regulator</fullName>
    </submittedName>
</protein>
<reference evidence="2 3" key="1">
    <citation type="submission" date="2020-03" db="EMBL/GenBank/DDBJ databases">
        <title>WGS of actinomycetes isolated from Thailand.</title>
        <authorList>
            <person name="Thawai C."/>
        </authorList>
    </citation>
    <scope>NUCLEOTIDE SEQUENCE [LARGE SCALE GENOMIC DNA]</scope>
    <source>
        <strain evidence="2 3">FMUSA5-5</strain>
    </source>
</reference>
<dbReference type="EMBL" id="JAATEP010000053">
    <property type="protein sequence ID" value="NJP96723.1"/>
    <property type="molecule type" value="Genomic_DNA"/>
</dbReference>
<dbReference type="InterPro" id="IPR036390">
    <property type="entry name" value="WH_DNA-bd_sf"/>
</dbReference>
<dbReference type="RefSeq" id="WP_168018255.1">
    <property type="nucleotide sequence ID" value="NZ_JAATEP010000053.1"/>
</dbReference>
<name>A0ABX1BNJ8_9ACTN</name>
<feature type="region of interest" description="Disordered" evidence="1">
    <location>
        <begin position="218"/>
        <end position="317"/>
    </location>
</feature>
<dbReference type="InterPro" id="IPR036388">
    <property type="entry name" value="WH-like_DNA-bd_sf"/>
</dbReference>
<sequence length="502" mass="54278">MSHALSSVCPKTAPGHRFDRRSGEADAPSPAGTARSPVRLDDLPDGTVKVPLELPHGAAWPVAVQVAALSQRQAGCTASIGYLARRLGVHPSTIYQGLAAAGRWIVTDSSTSVTRRFLAPIPENAAWARISYRAAAGVGCHRVGGVWAPRRNRAALLELYCRLRRDEEVGRVREQAALAEDLGVTDRTVRSLLATLEADGWITRHRMGRLIAYRTHDAPLRSGPGVREEEAGGGAVSAGEDRSRKAERDDRGSHGETISEGEPAQKPDDQAGGRKRDCSPLAVGDLQHRRSAEDESLRERAQTGGADRQVVERLPHPAMRPGGALSVMCALPIEWQARMSDTDRERVLAAIEAELGKGRTAAELSARVRRRLAVWRGLPVRRPVAAALTVVRRGYRCPRPECEDHVLPSGHPCLACVAIGAQVNEARRAPDVASAVRSPGDRPARPLKPAPSPPLFRGGSPDDFADARRRGAALARRALEARGLPIVDRLTSSWRGTRMGRW</sequence>
<feature type="region of interest" description="Disordered" evidence="1">
    <location>
        <begin position="430"/>
        <end position="464"/>
    </location>
</feature>
<dbReference type="Gene3D" id="1.10.10.10">
    <property type="entry name" value="Winged helix-like DNA-binding domain superfamily/Winged helix DNA-binding domain"/>
    <property type="match status" value="1"/>
</dbReference>
<proteinExistence type="predicted"/>
<dbReference type="Proteomes" id="UP000696294">
    <property type="component" value="Unassembled WGS sequence"/>
</dbReference>
<feature type="compositionally biased region" description="Basic and acidic residues" evidence="1">
    <location>
        <begin position="239"/>
        <end position="254"/>
    </location>
</feature>
<feature type="compositionally biased region" description="Basic and acidic residues" evidence="1">
    <location>
        <begin position="263"/>
        <end position="278"/>
    </location>
</feature>
<dbReference type="SUPFAM" id="SSF46785">
    <property type="entry name" value="Winged helix' DNA-binding domain"/>
    <property type="match status" value="1"/>
</dbReference>
<comment type="caution">
    <text evidence="2">The sequence shown here is derived from an EMBL/GenBank/DDBJ whole genome shotgun (WGS) entry which is preliminary data.</text>
</comment>
<keyword evidence="3" id="KW-1185">Reference proteome</keyword>
<feature type="region of interest" description="Disordered" evidence="1">
    <location>
        <begin position="1"/>
        <end position="42"/>
    </location>
</feature>
<feature type="compositionally biased region" description="Basic and acidic residues" evidence="1">
    <location>
        <begin position="286"/>
        <end position="301"/>
    </location>
</feature>
<gene>
    <name evidence="2" type="ORF">HCN51_46100</name>
</gene>
<evidence type="ECO:0000313" key="3">
    <source>
        <dbReference type="Proteomes" id="UP000696294"/>
    </source>
</evidence>